<dbReference type="GO" id="GO:0051999">
    <property type="term" value="P:mannosyl-inositol phosphorylceramide biosynthetic process"/>
    <property type="evidence" value="ECO:0007669"/>
    <property type="project" value="TreeGrafter"/>
</dbReference>
<dbReference type="InterPro" id="IPR051706">
    <property type="entry name" value="Glycosyltransferase_domain"/>
</dbReference>
<reference evidence="3" key="1">
    <citation type="submission" date="2021-02" db="EMBL/GenBank/DDBJ databases">
        <authorList>
            <person name="Dougan E. K."/>
            <person name="Rhodes N."/>
            <person name="Thang M."/>
            <person name="Chan C."/>
        </authorList>
    </citation>
    <scope>NUCLEOTIDE SEQUENCE</scope>
</reference>
<dbReference type="PANTHER" id="PTHR32385:SF23">
    <property type="entry name" value="NUCLEOTIDE-DIPHOSPHO-SUGAR TRANSFERASE"/>
    <property type="match status" value="1"/>
</dbReference>
<dbReference type="InterPro" id="IPR007577">
    <property type="entry name" value="GlycoTrfase_DXD_sugar-bd_CS"/>
</dbReference>
<organism evidence="3 4">
    <name type="scientific">Polarella glacialis</name>
    <name type="common">Dinoflagellate</name>
    <dbReference type="NCBI Taxonomy" id="89957"/>
    <lineage>
        <taxon>Eukaryota</taxon>
        <taxon>Sar</taxon>
        <taxon>Alveolata</taxon>
        <taxon>Dinophyceae</taxon>
        <taxon>Suessiales</taxon>
        <taxon>Suessiaceae</taxon>
        <taxon>Polarella</taxon>
    </lineage>
</organism>
<name>A0A813L8U9_POLGL</name>
<dbReference type="GO" id="GO:0000030">
    <property type="term" value="F:mannosyltransferase activity"/>
    <property type="evidence" value="ECO:0007669"/>
    <property type="project" value="TreeGrafter"/>
</dbReference>
<sequence length="616" mass="68459">MLLTTTTIGACHHIFAAGPLVHRVLCRSLAHALLSGGMDLRGFTSRSGSATARGGTAGSVAVSSVAPLTARESRAAPTQNILGSVDRTSGLHSSRNFPDGGESSSSAASALGGRFGQASTTPRHNDSQQPMSKMEFERARKHKEFEHKHQKLEEQRKEDAAYIKEKYARHLRQRDQRCEDMLRNVLSEDGMRGEVNQVVGDHDEKMKRKKEEMYSKWDSEVAQRIEYHVLKYMQPKPPTRAQLLEGVECSSSATGSQCNSSLTGLAYDGAALALICLTASGCDGSSRSSDAAVSTASQVQQAAAEKAGQVRLEAKEGGQGHVRVIHQQFRSNDPASWPPEWRSLSQAWRDRHPDWEWRFWSDEDEAIMFREQLPEFQTLYELIPTCRHAPISRADLATYAILYLHGGLYADMDTAPLTNLDAVIEAAASEAAKRRQSTAAAAPAPPLDEVRGLGGLEQPYSTDTDLMIATAPGHRFFYEVLRSIQDFIAVHNHTLCETLQKTATYDIMFLTAWGRLSMCARAWTRNGMDYDGLHFLESLYLRDREDASYFHLVMHGLATSSLKDQVLLFSYFGLFETSPFLVSFCCYSCCLQWEHNRVSVVIRVVYTCCCCCCCCC</sequence>
<accession>A0A813L8U9</accession>
<feature type="region of interest" description="Disordered" evidence="2">
    <location>
        <begin position="70"/>
        <end position="157"/>
    </location>
</feature>
<evidence type="ECO:0000313" key="3">
    <source>
        <dbReference type="EMBL" id="CAE8721579.1"/>
    </source>
</evidence>
<proteinExistence type="predicted"/>
<feature type="compositionally biased region" description="Polar residues" evidence="2">
    <location>
        <begin position="76"/>
        <end position="96"/>
    </location>
</feature>
<evidence type="ECO:0000256" key="2">
    <source>
        <dbReference type="SAM" id="MobiDB-lite"/>
    </source>
</evidence>
<dbReference type="PANTHER" id="PTHR32385">
    <property type="entry name" value="MANNOSYL PHOSPHORYLINOSITOL CERAMIDE SYNTHASE"/>
    <property type="match status" value="1"/>
</dbReference>
<evidence type="ECO:0000313" key="4">
    <source>
        <dbReference type="Proteomes" id="UP000626109"/>
    </source>
</evidence>
<feature type="compositionally biased region" description="Basic and acidic residues" evidence="2">
    <location>
        <begin position="134"/>
        <end position="157"/>
    </location>
</feature>
<dbReference type="EMBL" id="CAJNNW010034095">
    <property type="protein sequence ID" value="CAE8721579.1"/>
    <property type="molecule type" value="Genomic_DNA"/>
</dbReference>
<dbReference type="Proteomes" id="UP000626109">
    <property type="component" value="Unassembled WGS sequence"/>
</dbReference>
<protein>
    <submittedName>
        <fullName evidence="3">Uncharacterized protein</fullName>
    </submittedName>
</protein>
<dbReference type="AlphaFoldDB" id="A0A813L8U9"/>
<dbReference type="GO" id="GO:0016020">
    <property type="term" value="C:membrane"/>
    <property type="evidence" value="ECO:0007669"/>
    <property type="project" value="GOC"/>
</dbReference>
<comment type="caution">
    <text evidence="3">The sequence shown here is derived from an EMBL/GenBank/DDBJ whole genome shotgun (WGS) entry which is preliminary data.</text>
</comment>
<gene>
    <name evidence="3" type="ORF">PGLA2088_LOCUS42014</name>
</gene>
<dbReference type="Gene3D" id="3.90.550.20">
    <property type="match status" value="1"/>
</dbReference>
<dbReference type="SUPFAM" id="SSF53448">
    <property type="entry name" value="Nucleotide-diphospho-sugar transferases"/>
    <property type="match status" value="1"/>
</dbReference>
<feature type="region of interest" description="Disordered" evidence="2">
    <location>
        <begin position="435"/>
        <end position="454"/>
    </location>
</feature>
<keyword evidence="1" id="KW-0808">Transferase</keyword>
<dbReference type="InterPro" id="IPR029044">
    <property type="entry name" value="Nucleotide-diphossugar_trans"/>
</dbReference>
<dbReference type="Pfam" id="PF04488">
    <property type="entry name" value="Gly_transf_sug"/>
    <property type="match status" value="1"/>
</dbReference>
<evidence type="ECO:0000256" key="1">
    <source>
        <dbReference type="ARBA" id="ARBA00022679"/>
    </source>
</evidence>
<feature type="compositionally biased region" description="Polar residues" evidence="2">
    <location>
        <begin position="117"/>
        <end position="131"/>
    </location>
</feature>